<evidence type="ECO:0000259" key="2">
    <source>
        <dbReference type="Pfam" id="PF04773"/>
    </source>
</evidence>
<protein>
    <submittedName>
        <fullName evidence="4">FecR domain-containing protein</fullName>
    </submittedName>
</protein>
<dbReference type="PANTHER" id="PTHR30273:SF2">
    <property type="entry name" value="PROTEIN FECR"/>
    <property type="match status" value="1"/>
</dbReference>
<keyword evidence="1" id="KW-1133">Transmembrane helix</keyword>
<name>A0ABT8KGR8_9BACT</name>
<dbReference type="InterPro" id="IPR012373">
    <property type="entry name" value="Ferrdict_sens_TM"/>
</dbReference>
<accession>A0ABT8KGR8</accession>
<gene>
    <name evidence="4" type="ORF">QQ008_01040</name>
</gene>
<organism evidence="4 5">
    <name type="scientific">Splendidivirga corallicola</name>
    <dbReference type="NCBI Taxonomy" id="3051826"/>
    <lineage>
        <taxon>Bacteria</taxon>
        <taxon>Pseudomonadati</taxon>
        <taxon>Bacteroidota</taxon>
        <taxon>Cytophagia</taxon>
        <taxon>Cytophagales</taxon>
        <taxon>Splendidivirgaceae</taxon>
        <taxon>Splendidivirga</taxon>
    </lineage>
</organism>
<dbReference type="Proteomes" id="UP001172082">
    <property type="component" value="Unassembled WGS sequence"/>
</dbReference>
<dbReference type="Pfam" id="PF16344">
    <property type="entry name" value="FecR_C"/>
    <property type="match status" value="1"/>
</dbReference>
<dbReference type="InterPro" id="IPR032508">
    <property type="entry name" value="FecR_C"/>
</dbReference>
<dbReference type="RefSeq" id="WP_346749945.1">
    <property type="nucleotide sequence ID" value="NZ_JAUJEA010000001.1"/>
</dbReference>
<feature type="domain" description="Protein FecR C-terminal" evidence="3">
    <location>
        <begin position="248"/>
        <end position="313"/>
    </location>
</feature>
<evidence type="ECO:0000313" key="5">
    <source>
        <dbReference type="Proteomes" id="UP001172082"/>
    </source>
</evidence>
<feature type="transmembrane region" description="Helical" evidence="1">
    <location>
        <begin position="88"/>
        <end position="106"/>
    </location>
</feature>
<sequence>MQEDFYHSELLKRLVENRLTPADKVEIGNLSDQQKEAFEEISDILQFSSNYEIPKGRDKTTIWGDLENQLEENKISKKVPTIALWPKMQMAIAASLILLLGVFYFSKKRSTEATTNNGEHHVVYLPDSSKVHLNAASRLKFSARTWEEKREVQLWGEAFFEVKKGSKFDVISHLGTVSVLGTSFNVYDRDSKYKVACYTGKVQVKTKNSGSPTILTPGKSLELNDDSNVFSTAQFDEKADSWWQEGIFSYEGTPLTEVLYEMERQFAIRIESEDQSYRSYTGAFSNDDLEEALITVLRPMGLTYKFKNKQIVIISKSTPKN</sequence>
<feature type="domain" description="FecR protein" evidence="2">
    <location>
        <begin position="113"/>
        <end position="203"/>
    </location>
</feature>
<reference evidence="4" key="1">
    <citation type="submission" date="2023-06" db="EMBL/GenBank/DDBJ databases">
        <title>Genomic of Parafulvivirga corallium.</title>
        <authorList>
            <person name="Wang G."/>
        </authorList>
    </citation>
    <scope>NUCLEOTIDE SEQUENCE</scope>
    <source>
        <strain evidence="4">BMA10</strain>
    </source>
</reference>
<dbReference type="Pfam" id="PF04773">
    <property type="entry name" value="FecR"/>
    <property type="match status" value="1"/>
</dbReference>
<evidence type="ECO:0000256" key="1">
    <source>
        <dbReference type="SAM" id="Phobius"/>
    </source>
</evidence>
<keyword evidence="5" id="KW-1185">Reference proteome</keyword>
<dbReference type="Gene3D" id="2.60.120.1440">
    <property type="match status" value="1"/>
</dbReference>
<evidence type="ECO:0000259" key="3">
    <source>
        <dbReference type="Pfam" id="PF16344"/>
    </source>
</evidence>
<dbReference type="PANTHER" id="PTHR30273">
    <property type="entry name" value="PERIPLASMIC SIGNAL SENSOR AND SIGMA FACTOR ACTIVATOR FECR-RELATED"/>
    <property type="match status" value="1"/>
</dbReference>
<comment type="caution">
    <text evidence="4">The sequence shown here is derived from an EMBL/GenBank/DDBJ whole genome shotgun (WGS) entry which is preliminary data.</text>
</comment>
<dbReference type="Gene3D" id="3.55.50.30">
    <property type="match status" value="1"/>
</dbReference>
<evidence type="ECO:0000313" key="4">
    <source>
        <dbReference type="EMBL" id="MDN5199915.1"/>
    </source>
</evidence>
<keyword evidence="1" id="KW-0472">Membrane</keyword>
<dbReference type="InterPro" id="IPR006860">
    <property type="entry name" value="FecR"/>
</dbReference>
<dbReference type="PIRSF" id="PIRSF018266">
    <property type="entry name" value="FecR"/>
    <property type="match status" value="1"/>
</dbReference>
<keyword evidence="1" id="KW-0812">Transmembrane</keyword>
<dbReference type="EMBL" id="JAUJEA010000001">
    <property type="protein sequence ID" value="MDN5199915.1"/>
    <property type="molecule type" value="Genomic_DNA"/>
</dbReference>
<proteinExistence type="predicted"/>